<keyword evidence="3" id="KW-1185">Reference proteome</keyword>
<evidence type="ECO:0000259" key="1">
    <source>
        <dbReference type="PROSITE" id="PS51746"/>
    </source>
</evidence>
<dbReference type="NCBIfam" id="NF033484">
    <property type="entry name" value="Stp1_PP2C_phos"/>
    <property type="match status" value="1"/>
</dbReference>
<dbReference type="Proteomes" id="UP000662904">
    <property type="component" value="Chromosome"/>
</dbReference>
<evidence type="ECO:0000313" key="3">
    <source>
        <dbReference type="Proteomes" id="UP000662904"/>
    </source>
</evidence>
<feature type="domain" description="PPM-type phosphatase" evidence="1">
    <location>
        <begin position="2"/>
        <end position="242"/>
    </location>
</feature>
<dbReference type="EC" id="3.1.3.16" evidence="2"/>
<dbReference type="EMBL" id="CP059066">
    <property type="protein sequence ID" value="QSQ09823.1"/>
    <property type="molecule type" value="Genomic_DNA"/>
</dbReference>
<dbReference type="SUPFAM" id="SSF81606">
    <property type="entry name" value="PP2C-like"/>
    <property type="match status" value="1"/>
</dbReference>
<dbReference type="SMART" id="SM00332">
    <property type="entry name" value="PP2Cc"/>
    <property type="match status" value="1"/>
</dbReference>
<dbReference type="RefSeq" id="WP_206707159.1">
    <property type="nucleotide sequence ID" value="NZ_CP059066.1"/>
</dbReference>
<evidence type="ECO:0000313" key="2">
    <source>
        <dbReference type="EMBL" id="QSQ09823.1"/>
    </source>
</evidence>
<dbReference type="PANTHER" id="PTHR47992">
    <property type="entry name" value="PROTEIN PHOSPHATASE"/>
    <property type="match status" value="1"/>
</dbReference>
<dbReference type="PROSITE" id="PS51746">
    <property type="entry name" value="PPM_2"/>
    <property type="match status" value="1"/>
</dbReference>
<dbReference type="GO" id="GO:0004722">
    <property type="term" value="F:protein serine/threonine phosphatase activity"/>
    <property type="evidence" value="ECO:0007669"/>
    <property type="project" value="UniProtKB-EC"/>
</dbReference>
<dbReference type="InterPro" id="IPR015655">
    <property type="entry name" value="PP2C"/>
</dbReference>
<proteinExistence type="predicted"/>
<keyword evidence="2" id="KW-0378">Hydrolase</keyword>
<organism evidence="2 3">
    <name type="scientific">Koleobacter methoxysyntrophicus</name>
    <dbReference type="NCBI Taxonomy" id="2751313"/>
    <lineage>
        <taxon>Bacteria</taxon>
        <taxon>Bacillati</taxon>
        <taxon>Bacillota</taxon>
        <taxon>Clostridia</taxon>
        <taxon>Koleobacterales</taxon>
        <taxon>Koleobacteraceae</taxon>
        <taxon>Koleobacter</taxon>
    </lineage>
</organism>
<dbReference type="SMART" id="SM00331">
    <property type="entry name" value="PP2C_SIG"/>
    <property type="match status" value="1"/>
</dbReference>
<dbReference type="CDD" id="cd00143">
    <property type="entry name" value="PP2Cc"/>
    <property type="match status" value="1"/>
</dbReference>
<protein>
    <submittedName>
        <fullName evidence="2">Protein phosphatase PrpC</fullName>
        <ecNumber evidence="2">3.1.3.16</ecNumber>
    </submittedName>
</protein>
<dbReference type="Gene3D" id="3.60.40.10">
    <property type="entry name" value="PPM-type phosphatase domain"/>
    <property type="match status" value="1"/>
</dbReference>
<dbReference type="Pfam" id="PF13672">
    <property type="entry name" value="PP2C_2"/>
    <property type="match status" value="1"/>
</dbReference>
<sequence>MKIGVCSEKGKVRNLNEDYYTVYQISDDTHLFIVADGMGGHRAGNVASKMAVNGVLSYIKENFEEKKHDIPDLIIQGIMYSNRKVFEKSLKEEEYAGMGTTLTLGLVCGGILYGGHIGDSRIYLIRGDEIIQLSRDHSLVAELFRDGKLTQEEAETHPQKNIITRALGIEEEVKVDYFQEKLKDGDIIVLCTDGLTNLVKEWEIKEICTTEWENFANIPAKLAEMANQRGGYDNITVILVKYES</sequence>
<dbReference type="AlphaFoldDB" id="A0A8A0RNH9"/>
<dbReference type="InterPro" id="IPR036457">
    <property type="entry name" value="PPM-type-like_dom_sf"/>
</dbReference>
<reference evidence="2" key="1">
    <citation type="submission" date="2020-07" db="EMBL/GenBank/DDBJ databases">
        <title>Koleobacter methoxysyntrophicus gen. nov., sp. nov., a novel anaerobic bacterium isolated from deep subsurface oil field and proposal of Koleobacterales ord. nov. in the phylum Firmicutes.</title>
        <authorList>
            <person name="Sakamoto S."/>
            <person name="Tamaki H."/>
        </authorList>
    </citation>
    <scope>NUCLEOTIDE SEQUENCE</scope>
    <source>
        <strain evidence="2">NRmbB1</strain>
    </source>
</reference>
<dbReference type="InterPro" id="IPR001932">
    <property type="entry name" value="PPM-type_phosphatase-like_dom"/>
</dbReference>
<accession>A0A8A0RNH9</accession>
<gene>
    <name evidence="2" type="primary">prpC</name>
    <name evidence="2" type="ORF">H0A61_02204</name>
</gene>
<name>A0A8A0RNH9_9FIRM</name>
<dbReference type="KEGG" id="kme:H0A61_02204"/>